<evidence type="ECO:0000256" key="1">
    <source>
        <dbReference type="SAM" id="MobiDB-lite"/>
    </source>
</evidence>
<name>A0A6I8PKL0_ORNAN</name>
<dbReference type="Proteomes" id="UP000002279">
    <property type="component" value="Chromosome 3"/>
</dbReference>
<dbReference type="InParanoid" id="A0A6I8PKL0"/>
<evidence type="ECO:0000313" key="2">
    <source>
        <dbReference type="Ensembl" id="ENSOANP00000052339.1"/>
    </source>
</evidence>
<dbReference type="Ensembl" id="ENSOANT00000052704.1">
    <property type="protein sequence ID" value="ENSOANP00000052339.1"/>
    <property type="gene ID" value="ENSOANG00000044471.1"/>
</dbReference>
<reference evidence="2" key="2">
    <citation type="submission" date="2025-08" db="UniProtKB">
        <authorList>
            <consortium name="Ensembl"/>
        </authorList>
    </citation>
    <scope>IDENTIFICATION</scope>
    <source>
        <strain evidence="2">Glennie</strain>
    </source>
</reference>
<reference evidence="2 3" key="1">
    <citation type="journal article" date="2008" name="Nature">
        <title>Genome analysis of the platypus reveals unique signatures of evolution.</title>
        <authorList>
            <person name="Warren W.C."/>
            <person name="Hillier L.W."/>
            <person name="Marshall Graves J.A."/>
            <person name="Birney E."/>
            <person name="Ponting C.P."/>
            <person name="Grutzner F."/>
            <person name="Belov K."/>
            <person name="Miller W."/>
            <person name="Clarke L."/>
            <person name="Chinwalla A.T."/>
            <person name="Yang S.P."/>
            <person name="Heger A."/>
            <person name="Locke D.P."/>
            <person name="Miethke P."/>
            <person name="Waters P.D."/>
            <person name="Veyrunes F."/>
            <person name="Fulton L."/>
            <person name="Fulton B."/>
            <person name="Graves T."/>
            <person name="Wallis J."/>
            <person name="Puente X.S."/>
            <person name="Lopez-Otin C."/>
            <person name="Ordonez G.R."/>
            <person name="Eichler E.E."/>
            <person name="Chen L."/>
            <person name="Cheng Z."/>
            <person name="Deakin J.E."/>
            <person name="Alsop A."/>
            <person name="Thompson K."/>
            <person name="Kirby P."/>
            <person name="Papenfuss A.T."/>
            <person name="Wakefield M.J."/>
            <person name="Olender T."/>
            <person name="Lancet D."/>
            <person name="Huttley G.A."/>
            <person name="Smit A.F."/>
            <person name="Pask A."/>
            <person name="Temple-Smith P."/>
            <person name="Batzer M.A."/>
            <person name="Walker J.A."/>
            <person name="Konkel M.K."/>
            <person name="Harris R.S."/>
            <person name="Whittington C.M."/>
            <person name="Wong E.S."/>
            <person name="Gemmell N.J."/>
            <person name="Buschiazzo E."/>
            <person name="Vargas Jentzsch I.M."/>
            <person name="Merkel A."/>
            <person name="Schmitz J."/>
            <person name="Zemann A."/>
            <person name="Churakov G."/>
            <person name="Kriegs J.O."/>
            <person name="Brosius J."/>
            <person name="Murchison E.P."/>
            <person name="Sachidanandam R."/>
            <person name="Smith C."/>
            <person name="Hannon G.J."/>
            <person name="Tsend-Ayush E."/>
            <person name="McMillan D."/>
            <person name="Attenborough R."/>
            <person name="Rens W."/>
            <person name="Ferguson-Smith M."/>
            <person name="Lefevre C.M."/>
            <person name="Sharp J.A."/>
            <person name="Nicholas K.R."/>
            <person name="Ray D.A."/>
            <person name="Kube M."/>
            <person name="Reinhardt R."/>
            <person name="Pringle T.H."/>
            <person name="Taylor J."/>
            <person name="Jones R.C."/>
            <person name="Nixon B."/>
            <person name="Dacheux J.L."/>
            <person name="Niwa H."/>
            <person name="Sekita Y."/>
            <person name="Huang X."/>
            <person name="Stark A."/>
            <person name="Kheradpour P."/>
            <person name="Kellis M."/>
            <person name="Flicek P."/>
            <person name="Chen Y."/>
            <person name="Webber C."/>
            <person name="Hardison R."/>
            <person name="Nelson J."/>
            <person name="Hallsworth-Pepin K."/>
            <person name="Delehaunty K."/>
            <person name="Markovic C."/>
            <person name="Minx P."/>
            <person name="Feng Y."/>
            <person name="Kremitzki C."/>
            <person name="Mitreva M."/>
            <person name="Glasscock J."/>
            <person name="Wylie T."/>
            <person name="Wohldmann P."/>
            <person name="Thiru P."/>
            <person name="Nhan M.N."/>
            <person name="Pohl C.S."/>
            <person name="Smith S.M."/>
            <person name="Hou S."/>
            <person name="Nefedov M."/>
            <person name="de Jong P.J."/>
            <person name="Renfree M.B."/>
            <person name="Mardis E.R."/>
            <person name="Wilson R.K."/>
        </authorList>
    </citation>
    <scope>NUCLEOTIDE SEQUENCE [LARGE SCALE GENOMIC DNA]</scope>
    <source>
        <strain evidence="2 3">Glennie</strain>
    </source>
</reference>
<reference evidence="2" key="3">
    <citation type="submission" date="2025-09" db="UniProtKB">
        <authorList>
            <consortium name="Ensembl"/>
        </authorList>
    </citation>
    <scope>IDENTIFICATION</scope>
    <source>
        <strain evidence="2">Glennie</strain>
    </source>
</reference>
<proteinExistence type="predicted"/>
<dbReference type="AlphaFoldDB" id="A0A6I8PKL0"/>
<evidence type="ECO:0000313" key="3">
    <source>
        <dbReference type="Proteomes" id="UP000002279"/>
    </source>
</evidence>
<organism evidence="2 3">
    <name type="scientific">Ornithorhynchus anatinus</name>
    <name type="common">Duckbill platypus</name>
    <dbReference type="NCBI Taxonomy" id="9258"/>
    <lineage>
        <taxon>Eukaryota</taxon>
        <taxon>Metazoa</taxon>
        <taxon>Chordata</taxon>
        <taxon>Craniata</taxon>
        <taxon>Vertebrata</taxon>
        <taxon>Euteleostomi</taxon>
        <taxon>Mammalia</taxon>
        <taxon>Monotremata</taxon>
        <taxon>Ornithorhynchidae</taxon>
        <taxon>Ornithorhynchus</taxon>
    </lineage>
</organism>
<feature type="compositionally biased region" description="Gly residues" evidence="1">
    <location>
        <begin position="80"/>
        <end position="107"/>
    </location>
</feature>
<sequence>GWGRGTGIDPGPAAPPPAPVRPFHLPGTSPSFSLRSRSVFDGLEGPADRLPQAGAGGAGGRRRLPEEARPGGRARRGAPRTGGGRGRGPGPGGRRGAGEGAALGGWDRGLLSREQEEEPWAFPRQGRRRGRRRLSRPLPRRWGPPAAGTPASSRKRGSRSLARAADPVRLSPWRQ</sequence>
<dbReference type="Bgee" id="ENSOANG00000044471">
    <property type="expression patterns" value="Expressed in adult mammalian kidney and 6 other cell types or tissues"/>
</dbReference>
<protein>
    <submittedName>
        <fullName evidence="2">Uncharacterized protein</fullName>
    </submittedName>
</protein>
<feature type="compositionally biased region" description="Basic residues" evidence="1">
    <location>
        <begin position="125"/>
        <end position="139"/>
    </location>
</feature>
<accession>A0A6I8PKL0</accession>
<feature type="region of interest" description="Disordered" evidence="1">
    <location>
        <begin position="1"/>
        <end position="175"/>
    </location>
</feature>
<keyword evidence="3" id="KW-1185">Reference proteome</keyword>